<feature type="coiled-coil region" evidence="5">
    <location>
        <begin position="476"/>
        <end position="503"/>
    </location>
</feature>
<keyword evidence="4" id="KW-0648">Protein biosynthesis</keyword>
<dbReference type="GO" id="GO:0003729">
    <property type="term" value="F:mRNA binding"/>
    <property type="evidence" value="ECO:0007669"/>
    <property type="project" value="TreeGrafter"/>
</dbReference>
<evidence type="ECO:0000259" key="6">
    <source>
        <dbReference type="Pfam" id="PF08662"/>
    </source>
</evidence>
<evidence type="ECO:0000256" key="3">
    <source>
        <dbReference type="ARBA" id="ARBA00022737"/>
    </source>
</evidence>
<dbReference type="GO" id="GO:0022627">
    <property type="term" value="C:cytosolic small ribosomal subunit"/>
    <property type="evidence" value="ECO:0007669"/>
    <property type="project" value="TreeGrafter"/>
</dbReference>
<dbReference type="GO" id="GO:0003743">
    <property type="term" value="F:translation initiation factor activity"/>
    <property type="evidence" value="ECO:0007669"/>
    <property type="project" value="UniProtKB-KW"/>
</dbReference>
<organism evidence="7 8">
    <name type="scientific">Corchorus capsularis</name>
    <name type="common">Jute</name>
    <dbReference type="NCBI Taxonomy" id="210143"/>
    <lineage>
        <taxon>Eukaryota</taxon>
        <taxon>Viridiplantae</taxon>
        <taxon>Streptophyta</taxon>
        <taxon>Embryophyta</taxon>
        <taxon>Tracheophyta</taxon>
        <taxon>Spermatophyta</taxon>
        <taxon>Magnoliopsida</taxon>
        <taxon>eudicotyledons</taxon>
        <taxon>Gunneridae</taxon>
        <taxon>Pentapetalae</taxon>
        <taxon>rosids</taxon>
        <taxon>malvids</taxon>
        <taxon>Malvales</taxon>
        <taxon>Malvaceae</taxon>
        <taxon>Grewioideae</taxon>
        <taxon>Apeibeae</taxon>
        <taxon>Corchorus</taxon>
    </lineage>
</organism>
<feature type="coiled-coil region" evidence="5">
    <location>
        <begin position="328"/>
        <end position="390"/>
    </location>
</feature>
<feature type="coiled-coil region" evidence="5">
    <location>
        <begin position="417"/>
        <end position="451"/>
    </location>
</feature>
<comment type="caution">
    <text evidence="7">The sequence shown here is derived from an EMBL/GenBank/DDBJ whole genome shotgun (WGS) entry which is preliminary data.</text>
</comment>
<dbReference type="EMBL" id="AWWV01013989">
    <property type="protein sequence ID" value="OMO59310.1"/>
    <property type="molecule type" value="Genomic_DNA"/>
</dbReference>
<name>A0A1R3GMS2_COCAP</name>
<evidence type="ECO:0000313" key="7">
    <source>
        <dbReference type="EMBL" id="OMO59310.1"/>
    </source>
</evidence>
<reference evidence="7 8" key="1">
    <citation type="submission" date="2013-09" db="EMBL/GenBank/DDBJ databases">
        <title>Corchorus capsularis genome sequencing.</title>
        <authorList>
            <person name="Alam M."/>
            <person name="Haque M.S."/>
            <person name="Islam M.S."/>
            <person name="Emdad E.M."/>
            <person name="Islam M.M."/>
            <person name="Ahmed B."/>
            <person name="Halim A."/>
            <person name="Hossen Q.M.M."/>
            <person name="Hossain M.Z."/>
            <person name="Ahmed R."/>
            <person name="Khan M.M."/>
            <person name="Islam R."/>
            <person name="Rashid M.M."/>
            <person name="Khan S.A."/>
            <person name="Rahman M.S."/>
            <person name="Alam M."/>
        </authorList>
    </citation>
    <scope>NUCLEOTIDE SEQUENCE [LARGE SCALE GENOMIC DNA]</scope>
    <source>
        <strain evidence="8">cv. CVL-1</strain>
        <tissue evidence="7">Whole seedling</tissue>
    </source>
</reference>
<dbReference type="GO" id="GO:0000049">
    <property type="term" value="F:tRNA binding"/>
    <property type="evidence" value="ECO:0007669"/>
    <property type="project" value="TreeGrafter"/>
</dbReference>
<dbReference type="Proteomes" id="UP000188268">
    <property type="component" value="Unassembled WGS sequence"/>
</dbReference>
<dbReference type="SUPFAM" id="SSF82171">
    <property type="entry name" value="DPP6 N-terminal domain-like"/>
    <property type="match status" value="1"/>
</dbReference>
<dbReference type="Pfam" id="PF08662">
    <property type="entry name" value="eIF2A"/>
    <property type="match status" value="1"/>
</dbReference>
<dbReference type="InterPro" id="IPR013979">
    <property type="entry name" value="TIF_beta_prop-like"/>
</dbReference>
<evidence type="ECO:0000256" key="4">
    <source>
        <dbReference type="ARBA" id="ARBA00022917"/>
    </source>
</evidence>
<evidence type="ECO:0000313" key="8">
    <source>
        <dbReference type="Proteomes" id="UP000188268"/>
    </source>
</evidence>
<protein>
    <recommendedName>
        <fullName evidence="6">Translation initiation factor beta propellor-like domain-containing protein</fullName>
    </recommendedName>
</protein>
<evidence type="ECO:0000256" key="5">
    <source>
        <dbReference type="SAM" id="Coils"/>
    </source>
</evidence>
<keyword evidence="2" id="KW-0853">WD repeat</keyword>
<keyword evidence="8" id="KW-1185">Reference proteome</keyword>
<dbReference type="OrthoDB" id="2194683at2759"/>
<gene>
    <name evidence="7" type="ORF">CCACVL1_24933</name>
</gene>
<keyword evidence="1" id="KW-0396">Initiation factor</keyword>
<sequence length="531" mass="60713">MNVDDKCNLCFNEAETLDHLFWPTIQFSLDEAVACQLVPHNGIDFYDFSKKRTSSSRYSWVVELELSKELGSHFAAYVAESVEGLPASVQMYACEKNSQSRHLATHIFPHCNVKRLTWNKGSTHLLVVAYGVDDTNPVRHGALSCLTTDGRHIKVIRSCSGGPIWDVQWSYTGNEFAVIYGFSARPASAKVFDKEGQSLYDLGPGCVPYTTIRWSPKEKLMDLWCLHWVPVVDDKFDKLLQVDWKPESLEKHDEINSEGKKEQGTDGQQVAKLSGASITELDNVIAILIVDVIKFLPLLFSLKMLSRQQKLPKRHLIRLMTEEEIKALQNQVMEMNILRESNMQLREENRHNFEECQKLREVAEKSRIQSETLESQLMERQIELEASKKEIEMVRTERDLLGKRVSEEILKEKAAQIKEIMRLLSKKQDTISKLEQDLASSKLELNEKDKKLNDNLGNIKSDMEKQKKLVLQYKGKATVLSELEKYQQALKRFTEEVEKLKHAEGNLPEGTSVVQLVFGTKFTSNLVGGYS</sequence>
<evidence type="ECO:0000256" key="1">
    <source>
        <dbReference type="ARBA" id="ARBA00022540"/>
    </source>
</evidence>
<keyword evidence="3" id="KW-0677">Repeat</keyword>
<accession>A0A1R3GMS2</accession>
<dbReference type="PANTHER" id="PTHR13227">
    <property type="entry name" value="EUKARYOTIC TRANSLATION INITIATION FACTOR 2A"/>
    <property type="match status" value="1"/>
</dbReference>
<evidence type="ECO:0000256" key="2">
    <source>
        <dbReference type="ARBA" id="ARBA00022574"/>
    </source>
</evidence>
<dbReference type="AlphaFoldDB" id="A0A1R3GMS2"/>
<keyword evidence="5" id="KW-0175">Coiled coil</keyword>
<dbReference type="PANTHER" id="PTHR13227:SF0">
    <property type="entry name" value="EUKARYOTIC TRANSLATION INITIATION FACTOR 2A"/>
    <property type="match status" value="1"/>
</dbReference>
<dbReference type="Gramene" id="OMO59310">
    <property type="protein sequence ID" value="OMO59310"/>
    <property type="gene ID" value="CCACVL1_24933"/>
</dbReference>
<dbReference type="STRING" id="210143.A0A1R3GMS2"/>
<proteinExistence type="predicted"/>
<feature type="domain" description="Translation initiation factor beta propellor-like" evidence="6">
    <location>
        <begin position="113"/>
        <end position="221"/>
    </location>
</feature>
<dbReference type="InterPro" id="IPR011387">
    <property type="entry name" value="TIF2A"/>
</dbReference>
<dbReference type="GO" id="GO:0043022">
    <property type="term" value="F:ribosome binding"/>
    <property type="evidence" value="ECO:0007669"/>
    <property type="project" value="TreeGrafter"/>
</dbReference>